<evidence type="ECO:0000313" key="1">
    <source>
        <dbReference type="EMBL" id="AWG32167.1"/>
    </source>
</evidence>
<sequence>MCNSIDEGTHLAATPQELILQRVFQSLTLDERQVLSVLSVSEVPLAKAEVEMLLKQFAGLTAQEAATTLRRLRSAGFVQVFGSRDVRVHDAIRLLGFQHLQRTGAQVIRSVRLHLKELVVRSLEQRGDASRFGFLTRLLIALEDVEVLIELIGEEMFHEMGVTAEVVATLEGAVERGELSPEQQFWGYDGLIFSALRGGEQARISEWLRRMEQLLDTHPFIGTQRLTFLLKRMMYQSAVGDVTAVRNSIETITQELPDDETHQLIFKYNAAASLFKVREYEPAVNGVQEVIAAYFRRLGITPADVVGASQQELWNSLDTQARTTEDIKHLADALELLAMIQRKTDSLVTFASIHAMKFYGLAGAYDSLIRAGQDAADDFVARRDYEGAREILEQHVFPSIRENGMVSKLLDATTQYAVILAYCGKVDDAEAQMVRVRGLLQGATPDMHAQVAKQADVIRHVRLFGPPG</sequence>
<dbReference type="Proteomes" id="UP000244809">
    <property type="component" value="Chromosome 3"/>
</dbReference>
<accession>A0AAD0NBN4</accession>
<name>A0AAD0NBN4_9BURK</name>
<protein>
    <submittedName>
        <fullName evidence="1">Uncharacterized protein</fullName>
    </submittedName>
</protein>
<organism evidence="1 2">
    <name type="scientific">Burkholderia cenocepacia</name>
    <dbReference type="NCBI Taxonomy" id="95486"/>
    <lineage>
        <taxon>Bacteria</taxon>
        <taxon>Pseudomonadati</taxon>
        <taxon>Pseudomonadota</taxon>
        <taxon>Betaproteobacteria</taxon>
        <taxon>Burkholderiales</taxon>
        <taxon>Burkholderiaceae</taxon>
        <taxon>Burkholderia</taxon>
        <taxon>Burkholderia cepacia complex</taxon>
    </lineage>
</organism>
<reference evidence="1 2" key="1">
    <citation type="submission" date="2017-04" db="EMBL/GenBank/DDBJ databases">
        <title>Complete genome sequence of Burkholderia cenocepacia PC184 Midwest clone.</title>
        <authorList>
            <person name="Mulks M.H."/>
            <person name="Cooper V.S."/>
        </authorList>
    </citation>
    <scope>NUCLEOTIDE SEQUENCE [LARGE SCALE GENOMIC DNA]</scope>
    <source>
        <strain evidence="1 2">PC184 Mulks</strain>
    </source>
</reference>
<dbReference type="AlphaFoldDB" id="A0AAD0NBN4"/>
<evidence type="ECO:0000313" key="2">
    <source>
        <dbReference type="Proteomes" id="UP000244809"/>
    </source>
</evidence>
<gene>
    <name evidence="1" type="ORF">B9Z07_25865</name>
</gene>
<proteinExistence type="predicted"/>
<dbReference type="EMBL" id="CP021069">
    <property type="protein sequence ID" value="AWG32167.1"/>
    <property type="molecule type" value="Genomic_DNA"/>
</dbReference>